<dbReference type="EMBL" id="JBHFQA010000022">
    <property type="protein sequence ID" value="KAL2078929.1"/>
    <property type="molecule type" value="Genomic_DNA"/>
</dbReference>
<name>A0ABD1IVD0_9TELE</name>
<dbReference type="PANTHER" id="PTHR16435">
    <property type="entry name" value="SPERMATOGENESIS-ASSOCIATED PROTEIN 6 SPATA6"/>
    <property type="match status" value="1"/>
</dbReference>
<feature type="compositionally biased region" description="Basic residues" evidence="3">
    <location>
        <begin position="168"/>
        <end position="177"/>
    </location>
</feature>
<feature type="compositionally biased region" description="Basic and acidic residues" evidence="3">
    <location>
        <begin position="256"/>
        <end position="267"/>
    </location>
</feature>
<feature type="region of interest" description="Disordered" evidence="3">
    <location>
        <begin position="162"/>
        <end position="209"/>
    </location>
</feature>
<protein>
    <recommendedName>
        <fullName evidence="4">Spermatogenesis-associated protein 6 N-terminal domain-containing protein</fullName>
    </recommendedName>
</protein>
<evidence type="ECO:0000256" key="1">
    <source>
        <dbReference type="ARBA" id="ARBA00006215"/>
    </source>
</evidence>
<comment type="similarity">
    <text evidence="1">Belongs to the SPATA6 family.</text>
</comment>
<feature type="compositionally biased region" description="Low complexity" evidence="3">
    <location>
        <begin position="268"/>
        <end position="281"/>
    </location>
</feature>
<evidence type="ECO:0000259" key="4">
    <source>
        <dbReference type="Pfam" id="PF14909"/>
    </source>
</evidence>
<dbReference type="Pfam" id="PF14909">
    <property type="entry name" value="SPATA6"/>
    <property type="match status" value="1"/>
</dbReference>
<dbReference type="Proteomes" id="UP001591681">
    <property type="component" value="Unassembled WGS sequence"/>
</dbReference>
<sequence>MSQKIMKVVVELNLRAVTCPGVHLQAKDDVYLSVCLMNQYRQSECLPAVFPLLFREKMRFEKVYWHVTDPGALAQILECEIAKVELIQLIPPVGESLACFVEDVRSFLYPEPKLVPPAGGVDRAVLMSRGPAFMGICPRLEFNTRTIISECSTSSEAFSDPIPLRVLTQKRRRKPERRGRSSTGRLNSSAPWRRGRQRSREWPSAGATRARSLSPYTAALLDSGSNSNSTQGVAELRLGTHSSASALTDSTPENMGQRRWESRRGDGRSSPNTSRASRARSPSPPLGSPRKPGRITETHSYTHTHTHTHTLSASLLSFRLLRTPAPRLRRISLTTVLMRTLANQERGTALRPTQLPCGAHTGRGHTSTGVCMCVCVCACVCMCVCASACVHVNVCVCVCVHVNGCVCVRVWLCVCLCVCACVCLCVCDVCVSMCVCDVCVCGCVCVCLFYFCCLV</sequence>
<accession>A0ABD1IVD0</accession>
<dbReference type="PANTHER" id="PTHR16435:SF5">
    <property type="entry name" value="SPERMATOGENESIS ASSOCIATED 6-LIKE PROTEIN"/>
    <property type="match status" value="1"/>
</dbReference>
<evidence type="ECO:0000313" key="6">
    <source>
        <dbReference type="Proteomes" id="UP001591681"/>
    </source>
</evidence>
<comment type="caution">
    <text evidence="5">The sequence shown here is derived from an EMBL/GenBank/DDBJ whole genome shotgun (WGS) entry which is preliminary data.</text>
</comment>
<proteinExistence type="inferred from homology"/>
<evidence type="ECO:0000256" key="3">
    <source>
        <dbReference type="SAM" id="MobiDB-lite"/>
    </source>
</evidence>
<keyword evidence="6" id="KW-1185">Reference proteome</keyword>
<organism evidence="5 6">
    <name type="scientific">Coilia grayii</name>
    <name type="common">Gray's grenadier anchovy</name>
    <dbReference type="NCBI Taxonomy" id="363190"/>
    <lineage>
        <taxon>Eukaryota</taxon>
        <taxon>Metazoa</taxon>
        <taxon>Chordata</taxon>
        <taxon>Craniata</taxon>
        <taxon>Vertebrata</taxon>
        <taxon>Euteleostomi</taxon>
        <taxon>Actinopterygii</taxon>
        <taxon>Neopterygii</taxon>
        <taxon>Teleostei</taxon>
        <taxon>Clupei</taxon>
        <taxon>Clupeiformes</taxon>
        <taxon>Clupeoidei</taxon>
        <taxon>Engraulidae</taxon>
        <taxon>Coilinae</taxon>
        <taxon>Coilia</taxon>
    </lineage>
</organism>
<feature type="domain" description="Spermatogenesis-associated protein 6 N-terminal" evidence="4">
    <location>
        <begin position="10"/>
        <end position="148"/>
    </location>
</feature>
<feature type="compositionally biased region" description="Polar residues" evidence="3">
    <location>
        <begin position="181"/>
        <end position="190"/>
    </location>
</feature>
<gene>
    <name evidence="5" type="ORF">ACEWY4_024673</name>
</gene>
<feature type="region of interest" description="Disordered" evidence="3">
    <location>
        <begin position="242"/>
        <end position="297"/>
    </location>
</feature>
<dbReference type="InterPro" id="IPR042769">
    <property type="entry name" value="SPATA6_fam"/>
</dbReference>
<reference evidence="5 6" key="1">
    <citation type="submission" date="2024-09" db="EMBL/GenBank/DDBJ databases">
        <title>A chromosome-level genome assembly of Gray's grenadier anchovy, Coilia grayii.</title>
        <authorList>
            <person name="Fu Z."/>
        </authorList>
    </citation>
    <scope>NUCLEOTIDE SEQUENCE [LARGE SCALE GENOMIC DNA]</scope>
    <source>
        <strain evidence="5">G4</strain>
        <tissue evidence="5">Muscle</tissue>
    </source>
</reference>
<evidence type="ECO:0000256" key="2">
    <source>
        <dbReference type="ARBA" id="ARBA00022553"/>
    </source>
</evidence>
<evidence type="ECO:0000313" key="5">
    <source>
        <dbReference type="EMBL" id="KAL2078929.1"/>
    </source>
</evidence>
<dbReference type="InterPro" id="IPR032732">
    <property type="entry name" value="SPATA6_N"/>
</dbReference>
<dbReference type="AlphaFoldDB" id="A0ABD1IVD0"/>
<keyword evidence="2" id="KW-0597">Phosphoprotein</keyword>
<feature type="compositionally biased region" description="Polar residues" evidence="3">
    <location>
        <begin position="242"/>
        <end position="254"/>
    </location>
</feature>